<name>A0A371EI72_MUCPR</name>
<sequence length="495" mass="54254">MENKKKDQKPGFVCNQDSQINDEPRSKQDNAQANVSVGRSAKTSSPSPSHDSTPNPNRQQQPPIVQWPYTPQNATEQFLAMHFPTQASPPGALSQWQQLPHPQVFAQSASPFWQSHPPGGPSSTTQPLVPNMYYHYTFPGFPCKYATFSLHMARSWDPSSYMAQLYQMQHPYVYSVPGALSFSSATPRVPDCLASGESSFQRGIIRPHAKLSQKHHQLWEAQSVENVQLWSVINKLQAEVSDCKDRLKKLEDEISTLKQKAEVPTNKVIGTIPAGTAQPLKKRGRPKRSSTSVDASYESPHLRAGGRNPSLNNSPSQNKSPIFEKVILKKVGNKNIANRADATMVQRESNNVNILNGVKDVSCNNIQISQSNPIMSAYQGQVHQQPALCSNSGVNVNFGNTGNGNVGLTCGIPCQDTAKDVLHNGSLIRQGGNITPGWSLSFANKEDASGNMERSGKDENEVMEDDTISAAEEIGVTNLEVDLKVNGYGTKIETH</sequence>
<evidence type="ECO:0000256" key="2">
    <source>
        <dbReference type="SAM" id="MobiDB-lite"/>
    </source>
</evidence>
<feature type="region of interest" description="Disordered" evidence="2">
    <location>
        <begin position="1"/>
        <end position="66"/>
    </location>
</feature>
<dbReference type="EMBL" id="QJKJ01013752">
    <property type="protein sequence ID" value="RDX65751.1"/>
    <property type="molecule type" value="Genomic_DNA"/>
</dbReference>
<proteinExistence type="predicted"/>
<feature type="coiled-coil region" evidence="1">
    <location>
        <begin position="233"/>
        <end position="260"/>
    </location>
</feature>
<feature type="non-terminal residue" evidence="3">
    <location>
        <position position="1"/>
    </location>
</feature>
<evidence type="ECO:0000313" key="3">
    <source>
        <dbReference type="EMBL" id="RDX65751.1"/>
    </source>
</evidence>
<feature type="compositionally biased region" description="Low complexity" evidence="2">
    <location>
        <begin position="43"/>
        <end position="57"/>
    </location>
</feature>
<organism evidence="3 4">
    <name type="scientific">Mucuna pruriens</name>
    <name type="common">Velvet bean</name>
    <name type="synonym">Dolichos pruriens</name>
    <dbReference type="NCBI Taxonomy" id="157652"/>
    <lineage>
        <taxon>Eukaryota</taxon>
        <taxon>Viridiplantae</taxon>
        <taxon>Streptophyta</taxon>
        <taxon>Embryophyta</taxon>
        <taxon>Tracheophyta</taxon>
        <taxon>Spermatophyta</taxon>
        <taxon>Magnoliopsida</taxon>
        <taxon>eudicotyledons</taxon>
        <taxon>Gunneridae</taxon>
        <taxon>Pentapetalae</taxon>
        <taxon>rosids</taxon>
        <taxon>fabids</taxon>
        <taxon>Fabales</taxon>
        <taxon>Fabaceae</taxon>
        <taxon>Papilionoideae</taxon>
        <taxon>50 kb inversion clade</taxon>
        <taxon>NPAAA clade</taxon>
        <taxon>indigoferoid/millettioid clade</taxon>
        <taxon>Phaseoleae</taxon>
        <taxon>Mucuna</taxon>
    </lineage>
</organism>
<protein>
    <submittedName>
        <fullName evidence="3">Uncharacterized protein</fullName>
    </submittedName>
</protein>
<reference evidence="3" key="1">
    <citation type="submission" date="2018-05" db="EMBL/GenBank/DDBJ databases">
        <title>Draft genome of Mucuna pruriens seed.</title>
        <authorList>
            <person name="Nnadi N.E."/>
            <person name="Vos R."/>
            <person name="Hasami M.H."/>
            <person name="Devisetty U.K."/>
            <person name="Aguiy J.C."/>
        </authorList>
    </citation>
    <scope>NUCLEOTIDE SEQUENCE [LARGE SCALE GENOMIC DNA]</scope>
    <source>
        <strain evidence="3">JCA_2017</strain>
    </source>
</reference>
<dbReference type="OrthoDB" id="1913411at2759"/>
<feature type="compositionally biased region" description="Polar residues" evidence="2">
    <location>
        <begin position="309"/>
        <end position="319"/>
    </location>
</feature>
<comment type="caution">
    <text evidence="3">The sequence shown here is derived from an EMBL/GenBank/DDBJ whole genome shotgun (WGS) entry which is preliminary data.</text>
</comment>
<feature type="region of interest" description="Disordered" evidence="2">
    <location>
        <begin position="268"/>
        <end position="319"/>
    </location>
</feature>
<keyword evidence="1" id="KW-0175">Coiled coil</keyword>
<dbReference type="Proteomes" id="UP000257109">
    <property type="component" value="Unassembled WGS sequence"/>
</dbReference>
<evidence type="ECO:0000256" key="1">
    <source>
        <dbReference type="SAM" id="Coils"/>
    </source>
</evidence>
<evidence type="ECO:0000313" key="4">
    <source>
        <dbReference type="Proteomes" id="UP000257109"/>
    </source>
</evidence>
<dbReference type="AlphaFoldDB" id="A0A371EI72"/>
<gene>
    <name evidence="3" type="ORF">CR513_55565</name>
</gene>
<accession>A0A371EI72</accession>
<keyword evidence="4" id="KW-1185">Reference proteome</keyword>